<keyword evidence="3" id="KW-0862">Zinc</keyword>
<keyword evidence="2" id="KW-0863">Zinc-finger</keyword>
<keyword evidence="6" id="KW-1185">Reference proteome</keyword>
<dbReference type="EMBL" id="MCFA01000104">
    <property type="protein sequence ID" value="ORY08039.1"/>
    <property type="molecule type" value="Genomic_DNA"/>
</dbReference>
<accession>A0A1Y1ZCX0</accession>
<dbReference type="OrthoDB" id="8121437at2759"/>
<evidence type="ECO:0000256" key="1">
    <source>
        <dbReference type="ARBA" id="ARBA00022723"/>
    </source>
</evidence>
<sequence>FGARLYHQHCKACGTLSRPQLDDSYAERVAYRIKRRCGVPVVAPLYSSPSRGPHKSHLCEGCK</sequence>
<evidence type="ECO:0000313" key="5">
    <source>
        <dbReference type="EMBL" id="ORY08039.1"/>
    </source>
</evidence>
<comment type="caution">
    <text evidence="5">The sequence shown here is derived from an EMBL/GenBank/DDBJ whole genome shotgun (WGS) entry which is preliminary data.</text>
</comment>
<reference evidence="5 6" key="1">
    <citation type="submission" date="2016-07" db="EMBL/GenBank/DDBJ databases">
        <title>Pervasive Adenine N6-methylation of Active Genes in Fungi.</title>
        <authorList>
            <consortium name="DOE Joint Genome Institute"/>
            <person name="Mondo S.J."/>
            <person name="Dannebaum R.O."/>
            <person name="Kuo R.C."/>
            <person name="Labutti K."/>
            <person name="Haridas S."/>
            <person name="Kuo A."/>
            <person name="Salamov A."/>
            <person name="Ahrendt S.R."/>
            <person name="Lipzen A."/>
            <person name="Sullivan W."/>
            <person name="Andreopoulos W.B."/>
            <person name="Clum A."/>
            <person name="Lindquist E."/>
            <person name="Daum C."/>
            <person name="Ramamoorthy G.K."/>
            <person name="Gryganskyi A."/>
            <person name="Culley D."/>
            <person name="Magnuson J.K."/>
            <person name="James T.Y."/>
            <person name="O'Malley M.A."/>
            <person name="Stajich J.E."/>
            <person name="Spatafora J.W."/>
            <person name="Visel A."/>
            <person name="Grigoriev I.V."/>
        </authorList>
    </citation>
    <scope>NUCLEOTIDE SEQUENCE [LARGE SCALE GENOMIC DNA]</scope>
    <source>
        <strain evidence="5 6">CBS 115471</strain>
    </source>
</reference>
<evidence type="ECO:0000313" key="6">
    <source>
        <dbReference type="Proteomes" id="UP000193144"/>
    </source>
</evidence>
<dbReference type="Pfam" id="PF13695">
    <property type="entry name" value="Zn_ribbon_3CxxC"/>
    <property type="match status" value="1"/>
</dbReference>
<evidence type="ECO:0000256" key="3">
    <source>
        <dbReference type="ARBA" id="ARBA00022833"/>
    </source>
</evidence>
<name>A0A1Y1ZCX0_9PLEO</name>
<gene>
    <name evidence="5" type="ORF">BCR34DRAFT_465130</name>
</gene>
<feature type="non-terminal residue" evidence="5">
    <location>
        <position position="63"/>
    </location>
</feature>
<keyword evidence="1" id="KW-0479">Metal-binding</keyword>
<dbReference type="Proteomes" id="UP000193144">
    <property type="component" value="Unassembled WGS sequence"/>
</dbReference>
<proteinExistence type="predicted"/>
<dbReference type="AlphaFoldDB" id="A0A1Y1ZCX0"/>
<dbReference type="STRING" id="1231657.A0A1Y1ZCX0"/>
<feature type="non-terminal residue" evidence="5">
    <location>
        <position position="1"/>
    </location>
</feature>
<evidence type="ECO:0000259" key="4">
    <source>
        <dbReference type="Pfam" id="PF13695"/>
    </source>
</evidence>
<feature type="domain" description="3CxxC-type" evidence="4">
    <location>
        <begin position="3"/>
        <end position="63"/>
    </location>
</feature>
<organism evidence="5 6">
    <name type="scientific">Clohesyomyces aquaticus</name>
    <dbReference type="NCBI Taxonomy" id="1231657"/>
    <lineage>
        <taxon>Eukaryota</taxon>
        <taxon>Fungi</taxon>
        <taxon>Dikarya</taxon>
        <taxon>Ascomycota</taxon>
        <taxon>Pezizomycotina</taxon>
        <taxon>Dothideomycetes</taxon>
        <taxon>Pleosporomycetidae</taxon>
        <taxon>Pleosporales</taxon>
        <taxon>Lindgomycetaceae</taxon>
        <taxon>Clohesyomyces</taxon>
    </lineage>
</organism>
<protein>
    <recommendedName>
        <fullName evidence="4">3CxxC-type domain-containing protein</fullName>
    </recommendedName>
</protein>
<dbReference type="GO" id="GO:0008270">
    <property type="term" value="F:zinc ion binding"/>
    <property type="evidence" value="ECO:0007669"/>
    <property type="project" value="UniProtKB-KW"/>
</dbReference>
<evidence type="ECO:0000256" key="2">
    <source>
        <dbReference type="ARBA" id="ARBA00022771"/>
    </source>
</evidence>
<dbReference type="InterPro" id="IPR027377">
    <property type="entry name" value="ZAR1/RTP1-5-like_Znf-3CxxC"/>
</dbReference>